<evidence type="ECO:0000313" key="2">
    <source>
        <dbReference type="Proteomes" id="UP001596220"/>
    </source>
</evidence>
<name>A0ABW1P681_9PSEU</name>
<dbReference type="Proteomes" id="UP001596220">
    <property type="component" value="Unassembled WGS sequence"/>
</dbReference>
<proteinExistence type="predicted"/>
<organism evidence="1 2">
    <name type="scientific">Saccharothrix lopnurensis</name>
    <dbReference type="NCBI Taxonomy" id="1670621"/>
    <lineage>
        <taxon>Bacteria</taxon>
        <taxon>Bacillati</taxon>
        <taxon>Actinomycetota</taxon>
        <taxon>Actinomycetes</taxon>
        <taxon>Pseudonocardiales</taxon>
        <taxon>Pseudonocardiaceae</taxon>
        <taxon>Saccharothrix</taxon>
    </lineage>
</organism>
<evidence type="ECO:0008006" key="3">
    <source>
        <dbReference type="Google" id="ProtNLM"/>
    </source>
</evidence>
<dbReference type="RefSeq" id="WP_380637070.1">
    <property type="nucleotide sequence ID" value="NZ_JBHSQO010000014.1"/>
</dbReference>
<accession>A0ABW1P681</accession>
<sequence>MAITVQKATKIARTALGLLEREIIVTNLVWRDAGGEFAGAQGDTITLRVPARLKARKRALRTARPSASEGDGIVQMDGLNETKVDVSLDTVVYSAVPVTDEELTLDVTDFSGQVVQPQLRGVVEGVEEELIAEMVGATYATTITLDETTPRKTLNAARKALDNAKVPATDRYVLMGSDVEEIFLNDEKLTQVDTSGWSETLREAVIGRLSGFTLFKSIALPADVAIVFHKTAFVLSMQAPKVPQGASAGSSQTYEGMSLRWILDYDFRNAQDRSMVDVFIGTNAVVDGDLSNEKQSLTLTGGPTGGTWTATYSGQTTAGIAHNATTTTVRTTLEALSTVGVGNVAVTGAPGAWVVEFKNALGGANLAQMTASGASLTGGSSPAVAVATTTAGGAATFVRAVKIVRAG</sequence>
<keyword evidence="2" id="KW-1185">Reference proteome</keyword>
<evidence type="ECO:0000313" key="1">
    <source>
        <dbReference type="EMBL" id="MFC6090870.1"/>
    </source>
</evidence>
<dbReference type="EMBL" id="JBHSQO010000014">
    <property type="protein sequence ID" value="MFC6090870.1"/>
    <property type="molecule type" value="Genomic_DNA"/>
</dbReference>
<comment type="caution">
    <text evidence="1">The sequence shown here is derived from an EMBL/GenBank/DDBJ whole genome shotgun (WGS) entry which is preliminary data.</text>
</comment>
<protein>
    <recommendedName>
        <fullName evidence="3">Major capsid protein</fullName>
    </recommendedName>
</protein>
<reference evidence="2" key="1">
    <citation type="journal article" date="2019" name="Int. J. Syst. Evol. Microbiol.">
        <title>The Global Catalogue of Microorganisms (GCM) 10K type strain sequencing project: providing services to taxonomists for standard genome sequencing and annotation.</title>
        <authorList>
            <consortium name="The Broad Institute Genomics Platform"/>
            <consortium name="The Broad Institute Genome Sequencing Center for Infectious Disease"/>
            <person name="Wu L."/>
            <person name="Ma J."/>
        </authorList>
    </citation>
    <scope>NUCLEOTIDE SEQUENCE [LARGE SCALE GENOMIC DNA]</scope>
    <source>
        <strain evidence="2">CGMCC 4.7246</strain>
    </source>
</reference>
<gene>
    <name evidence="1" type="ORF">ACFP3R_16445</name>
</gene>